<dbReference type="EMBL" id="UINC01229460">
    <property type="protein sequence ID" value="SVE61177.1"/>
    <property type="molecule type" value="Genomic_DNA"/>
</dbReference>
<accession>A0A383EWC2</accession>
<organism evidence="1">
    <name type="scientific">marine metagenome</name>
    <dbReference type="NCBI Taxonomy" id="408172"/>
    <lineage>
        <taxon>unclassified sequences</taxon>
        <taxon>metagenomes</taxon>
        <taxon>ecological metagenomes</taxon>
    </lineage>
</organism>
<evidence type="ECO:0008006" key="2">
    <source>
        <dbReference type="Google" id="ProtNLM"/>
    </source>
</evidence>
<name>A0A383EWC2_9ZZZZ</name>
<protein>
    <recommendedName>
        <fullName evidence="2">Outer membrane protein beta-barrel domain-containing protein</fullName>
    </recommendedName>
</protein>
<proteinExistence type="predicted"/>
<gene>
    <name evidence="1" type="ORF">METZ01_LOCUS514031</name>
</gene>
<dbReference type="AlphaFoldDB" id="A0A383EWC2"/>
<sequence length="166" mass="18804">MKKILLLLIISPLFCFSQHNHDEENHSHEHHSHNNEFAIGLGIIPEHENSLGFHAHYIKGIALNNKIGVGISVETILDDHAHHSLSLISLYRFDFGITIAYAAGILRVSEEHDDGHDEETEYQFAQHIELAYEIPFGELHIGPQIDIGIEEEGIHYMFGVHLGIDF</sequence>
<evidence type="ECO:0000313" key="1">
    <source>
        <dbReference type="EMBL" id="SVE61177.1"/>
    </source>
</evidence>
<reference evidence="1" key="1">
    <citation type="submission" date="2018-05" db="EMBL/GenBank/DDBJ databases">
        <authorList>
            <person name="Lanie J.A."/>
            <person name="Ng W.-L."/>
            <person name="Kazmierczak K.M."/>
            <person name="Andrzejewski T.M."/>
            <person name="Davidsen T.M."/>
            <person name="Wayne K.J."/>
            <person name="Tettelin H."/>
            <person name="Glass J.I."/>
            <person name="Rusch D."/>
            <person name="Podicherti R."/>
            <person name="Tsui H.-C.T."/>
            <person name="Winkler M.E."/>
        </authorList>
    </citation>
    <scope>NUCLEOTIDE SEQUENCE</scope>
</reference>